<evidence type="ECO:0000313" key="2">
    <source>
        <dbReference type="EMBL" id="TDK64249.1"/>
    </source>
</evidence>
<comment type="caution">
    <text evidence="2">The sequence shown here is derived from an EMBL/GenBank/DDBJ whole genome shotgun (WGS) entry which is preliminary data.</text>
</comment>
<dbReference type="InterPro" id="IPR036638">
    <property type="entry name" value="HLH_DNA-bd_sf"/>
</dbReference>
<evidence type="ECO:0000313" key="4">
    <source>
        <dbReference type="Proteomes" id="UP001178888"/>
    </source>
</evidence>
<evidence type="ECO:0000313" key="3">
    <source>
        <dbReference type="Proteomes" id="UP000295132"/>
    </source>
</evidence>
<dbReference type="EMBL" id="SMYO01000002">
    <property type="protein sequence ID" value="TDK64249.1"/>
    <property type="molecule type" value="Genomic_DNA"/>
</dbReference>
<dbReference type="InterPro" id="IPR037208">
    <property type="entry name" value="Spo0E-like_sf"/>
</dbReference>
<dbReference type="PANTHER" id="PTHR41263">
    <property type="entry name" value="ASPARTYL-PHOSPHATE PHOSPHATASE YISI"/>
    <property type="match status" value="1"/>
</dbReference>
<sequence length="88" mass="10273">MKLADLEFAISKKREEMIKVGMDKGLVCQETIKCSQELDQLLNDYNHLVLIETKQTNPMDVYHEFLLFIQKTLFKSVRIGYSSIFSIL</sequence>
<dbReference type="InterPro" id="IPR018540">
    <property type="entry name" value="Spo0E-like"/>
</dbReference>
<evidence type="ECO:0000313" key="1">
    <source>
        <dbReference type="EMBL" id="MDQ6594862.1"/>
    </source>
</evidence>
<dbReference type="GO" id="GO:0046983">
    <property type="term" value="F:protein dimerization activity"/>
    <property type="evidence" value="ECO:0007669"/>
    <property type="project" value="InterPro"/>
</dbReference>
<dbReference type="Proteomes" id="UP001178888">
    <property type="component" value="Unassembled WGS sequence"/>
</dbReference>
<dbReference type="PANTHER" id="PTHR41263:SF1">
    <property type="entry name" value="ASPARTYL-PHOSPHATE PHOSPHATASE YISI"/>
    <property type="match status" value="1"/>
</dbReference>
<reference evidence="1" key="2">
    <citation type="submission" date="2023-08" db="EMBL/GenBank/DDBJ databases">
        <title>Nitrogen cycling bacteria in agricultural field soils.</title>
        <authorList>
            <person name="Jang J."/>
        </authorList>
    </citation>
    <scope>NUCLEOTIDE SEQUENCE</scope>
    <source>
        <strain evidence="1">PS3-36</strain>
    </source>
</reference>
<dbReference type="InterPro" id="IPR053028">
    <property type="entry name" value="Spo0E-like_phosphatase"/>
</dbReference>
<dbReference type="RefSeq" id="WP_133333184.1">
    <property type="nucleotide sequence ID" value="NZ_JAVGVR010000001.1"/>
</dbReference>
<dbReference type="EMBL" id="JAVGVR010000001">
    <property type="protein sequence ID" value="MDQ6594862.1"/>
    <property type="molecule type" value="Genomic_DNA"/>
</dbReference>
<dbReference type="GO" id="GO:0043937">
    <property type="term" value="P:regulation of sporulation"/>
    <property type="evidence" value="ECO:0007669"/>
    <property type="project" value="InterPro"/>
</dbReference>
<dbReference type="SUPFAM" id="SSF140500">
    <property type="entry name" value="BAS1536-like"/>
    <property type="match status" value="1"/>
</dbReference>
<dbReference type="AlphaFoldDB" id="A0A4V3AUF1"/>
<organism evidence="2 3">
    <name type="scientific">Bacillus salipaludis</name>
    <dbReference type="NCBI Taxonomy" id="2547811"/>
    <lineage>
        <taxon>Bacteria</taxon>
        <taxon>Bacillati</taxon>
        <taxon>Bacillota</taxon>
        <taxon>Bacilli</taxon>
        <taxon>Bacillales</taxon>
        <taxon>Bacillaceae</taxon>
        <taxon>Bacillus</taxon>
    </lineage>
</organism>
<proteinExistence type="predicted"/>
<gene>
    <name evidence="2" type="ORF">E2K98_05180</name>
    <name evidence="1" type="ORF">RCG21_00090</name>
</gene>
<dbReference type="Proteomes" id="UP000295132">
    <property type="component" value="Unassembled WGS sequence"/>
</dbReference>
<name>A0A4V3AUF1_9BACI</name>
<accession>A0A4V3AUF1</accession>
<protein>
    <submittedName>
        <fullName evidence="2">Aspartyl-phosphate phosphatase Spo0E family protein</fullName>
    </submittedName>
</protein>
<keyword evidence="4" id="KW-1185">Reference proteome</keyword>
<dbReference type="Pfam" id="PF09388">
    <property type="entry name" value="SpoOE-like"/>
    <property type="match status" value="1"/>
</dbReference>
<reference evidence="2 3" key="1">
    <citation type="submission" date="2019-03" db="EMBL/GenBank/DDBJ databases">
        <title>Bacillus niacini sp. nov. a Nicotinate-Metabolizing Mesophile Isolated from Soil.</title>
        <authorList>
            <person name="Zhang G."/>
        </authorList>
    </citation>
    <scope>NUCLEOTIDE SEQUENCE [LARGE SCALE GENOMIC DNA]</scope>
    <source>
        <strain evidence="2 3">WN066</strain>
    </source>
</reference>
<dbReference type="Gene3D" id="4.10.280.10">
    <property type="entry name" value="Helix-loop-helix DNA-binding domain"/>
    <property type="match status" value="1"/>
</dbReference>